<dbReference type="NCBIfam" id="TIGR02728">
    <property type="entry name" value="spore_gerQ"/>
    <property type="match status" value="1"/>
</dbReference>
<evidence type="ECO:0000313" key="1">
    <source>
        <dbReference type="EMBL" id="BDG62407.1"/>
    </source>
</evidence>
<organism evidence="1 2">
    <name type="scientific">Caldinitratiruptor microaerophilus</name>
    <dbReference type="NCBI Taxonomy" id="671077"/>
    <lineage>
        <taxon>Bacteria</taxon>
        <taxon>Bacillati</taxon>
        <taxon>Bacillota</taxon>
        <taxon>Clostridia</taxon>
        <taxon>Eubacteriales</taxon>
        <taxon>Symbiobacteriaceae</taxon>
        <taxon>Caldinitratiruptor</taxon>
    </lineage>
</organism>
<sequence>MDAVYPFPADWCPPLGPMPYTGPALPPMQGEEFPPAPMLPLEESYVENILRMNLGKMASVYMTFENNPEWPARVFRGRVEAAGRDHIILSDPETGKRYLLLMVNVDYVIFDEPLQYVPPPGVRMLRR</sequence>
<evidence type="ECO:0000313" key="2">
    <source>
        <dbReference type="Proteomes" id="UP001163687"/>
    </source>
</evidence>
<accession>A0AA35CNJ3</accession>
<dbReference type="KEGG" id="cmic:caldi_34970"/>
<proteinExistence type="predicted"/>
<keyword evidence="2" id="KW-1185">Reference proteome</keyword>
<dbReference type="EMBL" id="AP025628">
    <property type="protein sequence ID" value="BDG62407.1"/>
    <property type="molecule type" value="Genomic_DNA"/>
</dbReference>
<protein>
    <recommendedName>
        <fullName evidence="3">Spore coat protein GerQ</fullName>
    </recommendedName>
</protein>
<reference evidence="1" key="1">
    <citation type="submission" date="2022-03" db="EMBL/GenBank/DDBJ databases">
        <title>Complete genome sequence of Caldinitratiruptor microaerophilus.</title>
        <authorList>
            <person name="Mukaiyama R."/>
            <person name="Nishiyama T."/>
            <person name="Ueda K."/>
        </authorList>
    </citation>
    <scope>NUCLEOTIDE SEQUENCE</scope>
    <source>
        <strain evidence="1">JCM 16183</strain>
    </source>
</reference>
<dbReference type="Pfam" id="PF09671">
    <property type="entry name" value="Spore_GerQ"/>
    <property type="match status" value="1"/>
</dbReference>
<name>A0AA35CNJ3_9FIRM</name>
<evidence type="ECO:0008006" key="3">
    <source>
        <dbReference type="Google" id="ProtNLM"/>
    </source>
</evidence>
<gene>
    <name evidence="1" type="ORF">caldi_34970</name>
</gene>
<dbReference type="Proteomes" id="UP001163687">
    <property type="component" value="Chromosome"/>
</dbReference>
<dbReference type="InterPro" id="IPR014099">
    <property type="entry name" value="Spore_coat_GerQ"/>
</dbReference>
<dbReference type="AlphaFoldDB" id="A0AA35CNJ3"/>